<accession>A0A2A3YMZ0</accession>
<feature type="transmembrane region" description="Helical" evidence="6">
    <location>
        <begin position="75"/>
        <end position="92"/>
    </location>
</feature>
<evidence type="ECO:0000256" key="4">
    <source>
        <dbReference type="ARBA" id="ARBA00023136"/>
    </source>
</evidence>
<feature type="compositionally biased region" description="Low complexity" evidence="5">
    <location>
        <begin position="10"/>
        <end position="27"/>
    </location>
</feature>
<dbReference type="AlphaFoldDB" id="A0A2A3YMZ0"/>
<keyword evidence="4 6" id="KW-0472">Membrane</keyword>
<protein>
    <recommendedName>
        <fullName evidence="9">CvpA family protein</fullName>
    </recommendedName>
</protein>
<evidence type="ECO:0000256" key="3">
    <source>
        <dbReference type="ARBA" id="ARBA00022989"/>
    </source>
</evidence>
<name>A0A2A3YMZ0_9MICO</name>
<evidence type="ECO:0000256" key="2">
    <source>
        <dbReference type="ARBA" id="ARBA00022692"/>
    </source>
</evidence>
<proteinExistence type="predicted"/>
<sequence>MARRALTTRHSPLTTHHSPLTTHPGSPWHDASIARPERRRAEEVDHGLDRRRRDRADPARHHRLRAALRIRRDPGALLGLAAGIGAAVWAIPRITDAVDPDWRTLAAVGSLLALLLIGSGIGGRIGHMVRRGADRLHLGIIDRLLGGALGLVIGAAVVYLAGSVLTGSGIPALSSAVDSSRALQIVVETTPAALDGVLERLR</sequence>
<evidence type="ECO:0000256" key="6">
    <source>
        <dbReference type="SAM" id="Phobius"/>
    </source>
</evidence>
<gene>
    <name evidence="7" type="ORF">CIK66_02455</name>
</gene>
<keyword evidence="3 6" id="KW-1133">Transmembrane helix</keyword>
<dbReference type="EMBL" id="NRGR01000005">
    <property type="protein sequence ID" value="PCC40651.1"/>
    <property type="molecule type" value="Genomic_DNA"/>
</dbReference>
<dbReference type="Pfam" id="PF02674">
    <property type="entry name" value="Colicin_V"/>
    <property type="match status" value="1"/>
</dbReference>
<evidence type="ECO:0000256" key="5">
    <source>
        <dbReference type="SAM" id="MobiDB-lite"/>
    </source>
</evidence>
<reference evidence="7 8" key="1">
    <citation type="journal article" date="2017" name="Elife">
        <title>Extensive horizontal gene transfer in cheese-associated bacteria.</title>
        <authorList>
            <person name="Bonham K.S."/>
            <person name="Wolfe B.E."/>
            <person name="Dutton R.J."/>
        </authorList>
    </citation>
    <scope>NUCLEOTIDE SEQUENCE [LARGE SCALE GENOMIC DNA]</scope>
    <source>
        <strain evidence="7 8">341_9</strain>
    </source>
</reference>
<evidence type="ECO:0008006" key="9">
    <source>
        <dbReference type="Google" id="ProtNLM"/>
    </source>
</evidence>
<evidence type="ECO:0000313" key="8">
    <source>
        <dbReference type="Proteomes" id="UP000218598"/>
    </source>
</evidence>
<feature type="compositionally biased region" description="Basic and acidic residues" evidence="5">
    <location>
        <begin position="35"/>
        <end position="48"/>
    </location>
</feature>
<feature type="region of interest" description="Disordered" evidence="5">
    <location>
        <begin position="1"/>
        <end position="57"/>
    </location>
</feature>
<comment type="caution">
    <text evidence="7">The sequence shown here is derived from an EMBL/GenBank/DDBJ whole genome shotgun (WGS) entry which is preliminary data.</text>
</comment>
<keyword evidence="8" id="KW-1185">Reference proteome</keyword>
<organism evidence="7 8">
    <name type="scientific">Brachybacterium alimentarium</name>
    <dbReference type="NCBI Taxonomy" id="47845"/>
    <lineage>
        <taxon>Bacteria</taxon>
        <taxon>Bacillati</taxon>
        <taxon>Actinomycetota</taxon>
        <taxon>Actinomycetes</taxon>
        <taxon>Micrococcales</taxon>
        <taxon>Dermabacteraceae</taxon>
        <taxon>Brachybacterium</taxon>
    </lineage>
</organism>
<evidence type="ECO:0000313" key="7">
    <source>
        <dbReference type="EMBL" id="PCC40651.1"/>
    </source>
</evidence>
<keyword evidence="2 6" id="KW-0812">Transmembrane</keyword>
<evidence type="ECO:0000256" key="1">
    <source>
        <dbReference type="ARBA" id="ARBA00004141"/>
    </source>
</evidence>
<comment type="subcellular location">
    <subcellularLocation>
        <location evidence="1">Membrane</location>
        <topology evidence="1">Multi-pass membrane protein</topology>
    </subcellularLocation>
</comment>
<dbReference type="GO" id="GO:0009403">
    <property type="term" value="P:toxin biosynthetic process"/>
    <property type="evidence" value="ECO:0007669"/>
    <property type="project" value="InterPro"/>
</dbReference>
<dbReference type="GO" id="GO:0016020">
    <property type="term" value="C:membrane"/>
    <property type="evidence" value="ECO:0007669"/>
    <property type="project" value="UniProtKB-SubCell"/>
</dbReference>
<dbReference type="InterPro" id="IPR003825">
    <property type="entry name" value="Colicin-V_CvpA"/>
</dbReference>
<feature type="transmembrane region" description="Helical" evidence="6">
    <location>
        <begin position="104"/>
        <end position="123"/>
    </location>
</feature>
<dbReference type="Proteomes" id="UP000218598">
    <property type="component" value="Unassembled WGS sequence"/>
</dbReference>
<feature type="transmembrane region" description="Helical" evidence="6">
    <location>
        <begin position="144"/>
        <end position="165"/>
    </location>
</feature>